<dbReference type="PANTHER" id="PTHR42804:SF1">
    <property type="entry name" value="ALDEHYDE DEHYDROGENASE-RELATED"/>
    <property type="match status" value="1"/>
</dbReference>
<reference evidence="5" key="1">
    <citation type="journal article" date="2019" name="Int. J. Syst. Evol. Microbiol.">
        <title>The Global Catalogue of Microorganisms (GCM) 10K type strain sequencing project: providing services to taxonomists for standard genome sequencing and annotation.</title>
        <authorList>
            <consortium name="The Broad Institute Genomics Platform"/>
            <consortium name="The Broad Institute Genome Sequencing Center for Infectious Disease"/>
            <person name="Wu L."/>
            <person name="Ma J."/>
        </authorList>
    </citation>
    <scope>NUCLEOTIDE SEQUENCE [LARGE SCALE GENOMIC DNA]</scope>
    <source>
        <strain evidence="5">JCM 9458</strain>
    </source>
</reference>
<accession>A0ABP6ST72</accession>
<comment type="caution">
    <text evidence="4">The sequence shown here is derived from an EMBL/GenBank/DDBJ whole genome shotgun (WGS) entry which is preliminary data.</text>
</comment>
<dbReference type="Gene3D" id="3.40.309.10">
    <property type="entry name" value="Aldehyde Dehydrogenase, Chain A, domain 2"/>
    <property type="match status" value="1"/>
</dbReference>
<keyword evidence="2" id="KW-0560">Oxidoreductase</keyword>
<dbReference type="Gene3D" id="3.40.605.10">
    <property type="entry name" value="Aldehyde Dehydrogenase, Chain A, domain 1"/>
    <property type="match status" value="1"/>
</dbReference>
<dbReference type="EMBL" id="BAAAYN010000011">
    <property type="protein sequence ID" value="GAA3384952.1"/>
    <property type="molecule type" value="Genomic_DNA"/>
</dbReference>
<keyword evidence="5" id="KW-1185">Reference proteome</keyword>
<dbReference type="InterPro" id="IPR016161">
    <property type="entry name" value="Ald_DH/histidinol_DH"/>
</dbReference>
<evidence type="ECO:0000313" key="4">
    <source>
        <dbReference type="EMBL" id="GAA3384952.1"/>
    </source>
</evidence>
<dbReference type="Pfam" id="PF00171">
    <property type="entry name" value="Aldedh"/>
    <property type="match status" value="1"/>
</dbReference>
<evidence type="ECO:0000256" key="1">
    <source>
        <dbReference type="ARBA" id="ARBA00009986"/>
    </source>
</evidence>
<sequence length="52" mass="5717">MLQVGTVWVNTMLLFDPAVPFGGYKASGWGREMGGPGVEEYRNVKSVWVDLA</sequence>
<comment type="similarity">
    <text evidence="1">Belongs to the aldehyde dehydrogenase family.</text>
</comment>
<proteinExistence type="inferred from homology"/>
<dbReference type="SUPFAM" id="SSF53720">
    <property type="entry name" value="ALDH-like"/>
    <property type="match status" value="1"/>
</dbReference>
<evidence type="ECO:0000259" key="3">
    <source>
        <dbReference type="Pfam" id="PF00171"/>
    </source>
</evidence>
<organism evidence="4 5">
    <name type="scientific">Cryptosporangium minutisporangium</name>
    <dbReference type="NCBI Taxonomy" id="113569"/>
    <lineage>
        <taxon>Bacteria</taxon>
        <taxon>Bacillati</taxon>
        <taxon>Actinomycetota</taxon>
        <taxon>Actinomycetes</taxon>
        <taxon>Cryptosporangiales</taxon>
        <taxon>Cryptosporangiaceae</taxon>
        <taxon>Cryptosporangium</taxon>
    </lineage>
</organism>
<protein>
    <recommendedName>
        <fullName evidence="3">Aldehyde dehydrogenase domain-containing protein</fullName>
    </recommendedName>
</protein>
<evidence type="ECO:0000313" key="5">
    <source>
        <dbReference type="Proteomes" id="UP001501676"/>
    </source>
</evidence>
<gene>
    <name evidence="4" type="ORF">GCM10020369_16550</name>
</gene>
<dbReference type="InterPro" id="IPR016162">
    <property type="entry name" value="Ald_DH_N"/>
</dbReference>
<name>A0ABP6ST72_9ACTN</name>
<dbReference type="PANTHER" id="PTHR42804">
    <property type="entry name" value="ALDEHYDE DEHYDROGENASE"/>
    <property type="match status" value="1"/>
</dbReference>
<dbReference type="Proteomes" id="UP001501676">
    <property type="component" value="Unassembled WGS sequence"/>
</dbReference>
<evidence type="ECO:0000256" key="2">
    <source>
        <dbReference type="ARBA" id="ARBA00023002"/>
    </source>
</evidence>
<dbReference type="InterPro" id="IPR015590">
    <property type="entry name" value="Aldehyde_DH_dom"/>
</dbReference>
<dbReference type="InterPro" id="IPR016163">
    <property type="entry name" value="Ald_DH_C"/>
</dbReference>
<feature type="domain" description="Aldehyde dehydrogenase" evidence="3">
    <location>
        <begin position="2"/>
        <end position="47"/>
    </location>
</feature>